<reference evidence="1 2" key="1">
    <citation type="submission" date="2018-04" db="EMBL/GenBank/DDBJ databases">
        <authorList>
            <person name="Vogel A."/>
        </authorList>
    </citation>
    <scope>NUCLEOTIDE SEQUENCE [LARGE SCALE GENOMIC DNA]</scope>
</reference>
<dbReference type="Proteomes" id="UP000595140">
    <property type="component" value="Unassembled WGS sequence"/>
</dbReference>
<dbReference type="EMBL" id="OOIL02006718">
    <property type="protein sequence ID" value="VFR00947.1"/>
    <property type="molecule type" value="Genomic_DNA"/>
</dbReference>
<keyword evidence="2" id="KW-1185">Reference proteome</keyword>
<accession>A0A484NKM9</accession>
<sequence>MKFESEEGESEEVTSDYDPSELYILNAREVTEPIRVTLRLSTLPYVSPLLRSFLPLSCHRPETPTRDAARSAADLRPPLLPPSHAFSSVEPGSAAAVLLPRASFEFVKF</sequence>
<gene>
    <name evidence="1" type="ORF">CCAM_LOCUS42722</name>
</gene>
<evidence type="ECO:0000313" key="2">
    <source>
        <dbReference type="Proteomes" id="UP000595140"/>
    </source>
</evidence>
<dbReference type="AlphaFoldDB" id="A0A484NKM9"/>
<proteinExistence type="predicted"/>
<protein>
    <submittedName>
        <fullName evidence="1">Uncharacterized protein</fullName>
    </submittedName>
</protein>
<name>A0A484NKM9_9ASTE</name>
<organism evidence="1 2">
    <name type="scientific">Cuscuta campestris</name>
    <dbReference type="NCBI Taxonomy" id="132261"/>
    <lineage>
        <taxon>Eukaryota</taxon>
        <taxon>Viridiplantae</taxon>
        <taxon>Streptophyta</taxon>
        <taxon>Embryophyta</taxon>
        <taxon>Tracheophyta</taxon>
        <taxon>Spermatophyta</taxon>
        <taxon>Magnoliopsida</taxon>
        <taxon>eudicotyledons</taxon>
        <taxon>Gunneridae</taxon>
        <taxon>Pentapetalae</taxon>
        <taxon>asterids</taxon>
        <taxon>lamiids</taxon>
        <taxon>Solanales</taxon>
        <taxon>Convolvulaceae</taxon>
        <taxon>Cuscuteae</taxon>
        <taxon>Cuscuta</taxon>
        <taxon>Cuscuta subgen. Grammica</taxon>
        <taxon>Cuscuta sect. Cleistogrammica</taxon>
    </lineage>
</organism>
<evidence type="ECO:0000313" key="1">
    <source>
        <dbReference type="EMBL" id="VFR00947.1"/>
    </source>
</evidence>